<accession>A0A7Y0G9F3</accession>
<dbReference type="Proteomes" id="UP000583556">
    <property type="component" value="Unassembled WGS sequence"/>
</dbReference>
<comment type="caution">
    <text evidence="4">The sequence shown here is derived from an EMBL/GenBank/DDBJ whole genome shotgun (WGS) entry which is preliminary data.</text>
</comment>
<evidence type="ECO:0000313" key="5">
    <source>
        <dbReference type="Proteomes" id="UP000583556"/>
    </source>
</evidence>
<dbReference type="Gene3D" id="3.30.70.1070">
    <property type="entry name" value="Sporulation related repeat"/>
    <property type="match status" value="1"/>
</dbReference>
<name>A0A7Y0G9F3_9SPHN</name>
<dbReference type="Gene3D" id="1.25.40.10">
    <property type="entry name" value="Tetratricopeptide repeat domain"/>
    <property type="match status" value="1"/>
</dbReference>
<feature type="chain" id="PRO_5030915320" description="SPOR domain-containing protein" evidence="2">
    <location>
        <begin position="22"/>
        <end position="382"/>
    </location>
</feature>
<evidence type="ECO:0000259" key="3">
    <source>
        <dbReference type="PROSITE" id="PS51724"/>
    </source>
</evidence>
<dbReference type="Pfam" id="PF05036">
    <property type="entry name" value="SPOR"/>
    <property type="match status" value="1"/>
</dbReference>
<organism evidence="4 5">
    <name type="scientific">Novosphingobium olei</name>
    <dbReference type="NCBI Taxonomy" id="2728851"/>
    <lineage>
        <taxon>Bacteria</taxon>
        <taxon>Pseudomonadati</taxon>
        <taxon>Pseudomonadota</taxon>
        <taxon>Alphaproteobacteria</taxon>
        <taxon>Sphingomonadales</taxon>
        <taxon>Sphingomonadaceae</taxon>
        <taxon>Novosphingobium</taxon>
    </lineage>
</organism>
<keyword evidence="2" id="KW-0732">Signal</keyword>
<evidence type="ECO:0000256" key="2">
    <source>
        <dbReference type="SAM" id="SignalP"/>
    </source>
</evidence>
<dbReference type="SMART" id="SM00671">
    <property type="entry name" value="SEL1"/>
    <property type="match status" value="2"/>
</dbReference>
<dbReference type="RefSeq" id="WP_169492247.1">
    <property type="nucleotide sequence ID" value="NZ_JABBGM010000002.1"/>
</dbReference>
<dbReference type="AlphaFoldDB" id="A0A7Y0G9F3"/>
<gene>
    <name evidence="4" type="ORF">HHL27_04750</name>
</gene>
<sequence length="382" mass="39856">MRRPVIILALPAMLLAAPAFADVRAGVEAWTKGDYARAVKEWQGPAAKGDPDAQFDMAQAYKLGRGVAPDLAKAEQFYRAAAEQGHARAADNYGLLVFQAGRQKDAMPWLEQSAERGEPRAQYLVGVAAFNGDFAPRDWVRAYALLTRAAASGLPQALSGLATMNQTIPLDQRQRGIALAGELQQREERARATQLGGADLGTARGLAVQEAAVAQSQRQPQTQPQLQPPSPPTPAPVPPRPVRVVGQAAGVPAYESDPTRPVSAGADYAGAVTLPPRSSRGPKPATAPASATSTPSAPSSARPIPAAGPWRVQLGAFATKANADALWAKARLRPEIAGHARIDLSAQGITRLQAGGYASEADATRACGGLKAAGIACLVTKP</sequence>
<dbReference type="InterPro" id="IPR007730">
    <property type="entry name" value="SPOR-like_dom"/>
</dbReference>
<dbReference type="SUPFAM" id="SSF81901">
    <property type="entry name" value="HCP-like"/>
    <property type="match status" value="1"/>
</dbReference>
<feature type="region of interest" description="Disordered" evidence="1">
    <location>
        <begin position="209"/>
        <end position="306"/>
    </location>
</feature>
<reference evidence="4 5" key="1">
    <citation type="submission" date="2020-04" db="EMBL/GenBank/DDBJ databases">
        <title>Novosphingobium sp. TW-4 isolated from soil.</title>
        <authorList>
            <person name="Dahal R.H."/>
            <person name="Chaudhary D.K."/>
        </authorList>
    </citation>
    <scope>NUCLEOTIDE SEQUENCE [LARGE SCALE GENOMIC DNA]</scope>
    <source>
        <strain evidence="4 5">TW-4</strain>
    </source>
</reference>
<dbReference type="InterPro" id="IPR006597">
    <property type="entry name" value="Sel1-like"/>
</dbReference>
<feature type="compositionally biased region" description="Pro residues" evidence="1">
    <location>
        <begin position="226"/>
        <end position="241"/>
    </location>
</feature>
<dbReference type="SUPFAM" id="SSF110997">
    <property type="entry name" value="Sporulation related repeat"/>
    <property type="match status" value="1"/>
</dbReference>
<dbReference type="InterPro" id="IPR036680">
    <property type="entry name" value="SPOR-like_sf"/>
</dbReference>
<evidence type="ECO:0000256" key="1">
    <source>
        <dbReference type="SAM" id="MobiDB-lite"/>
    </source>
</evidence>
<feature type="signal peptide" evidence="2">
    <location>
        <begin position="1"/>
        <end position="21"/>
    </location>
</feature>
<feature type="compositionally biased region" description="Low complexity" evidence="1">
    <location>
        <begin position="282"/>
        <end position="306"/>
    </location>
</feature>
<dbReference type="PROSITE" id="PS51724">
    <property type="entry name" value="SPOR"/>
    <property type="match status" value="1"/>
</dbReference>
<dbReference type="InterPro" id="IPR011990">
    <property type="entry name" value="TPR-like_helical_dom_sf"/>
</dbReference>
<dbReference type="EMBL" id="JABBGM010000002">
    <property type="protein sequence ID" value="NML92978.1"/>
    <property type="molecule type" value="Genomic_DNA"/>
</dbReference>
<feature type="domain" description="SPOR" evidence="3">
    <location>
        <begin position="304"/>
        <end position="382"/>
    </location>
</feature>
<dbReference type="PANTHER" id="PTHR45011">
    <property type="entry name" value="DAP3-BINDING CELL DEATH ENHANCER 1"/>
    <property type="match status" value="1"/>
</dbReference>
<keyword evidence="5" id="KW-1185">Reference proteome</keyword>
<dbReference type="GO" id="GO:0042834">
    <property type="term" value="F:peptidoglycan binding"/>
    <property type="evidence" value="ECO:0007669"/>
    <property type="project" value="InterPro"/>
</dbReference>
<evidence type="ECO:0000313" key="4">
    <source>
        <dbReference type="EMBL" id="NML92978.1"/>
    </source>
</evidence>
<proteinExistence type="predicted"/>
<dbReference type="Pfam" id="PF08238">
    <property type="entry name" value="Sel1"/>
    <property type="match status" value="2"/>
</dbReference>
<dbReference type="PANTHER" id="PTHR45011:SF1">
    <property type="entry name" value="DAP3-BINDING CELL DEATH ENHANCER 1"/>
    <property type="match status" value="1"/>
</dbReference>
<protein>
    <recommendedName>
        <fullName evidence="3">SPOR domain-containing protein</fullName>
    </recommendedName>
</protein>
<dbReference type="InterPro" id="IPR052748">
    <property type="entry name" value="ISR_Activator"/>
</dbReference>
<feature type="compositionally biased region" description="Low complexity" evidence="1">
    <location>
        <begin position="212"/>
        <end position="225"/>
    </location>
</feature>